<dbReference type="InterPro" id="IPR003750">
    <property type="entry name" value="Put_MeTrfase-C9orf114-like"/>
</dbReference>
<dbReference type="GeneID" id="106466609"/>
<dbReference type="PANTHER" id="PTHR12150">
    <property type="entry name" value="CLASS IV SAM-BINDING METHYLTRANSFERASE-RELATED"/>
    <property type="match status" value="1"/>
</dbReference>
<evidence type="ECO:0000256" key="1">
    <source>
        <dbReference type="ARBA" id="ARBA00009841"/>
    </source>
</evidence>
<evidence type="ECO:0000256" key="2">
    <source>
        <dbReference type="SAM" id="MobiDB-lite"/>
    </source>
</evidence>
<dbReference type="GO" id="GO:0032259">
    <property type="term" value="P:methylation"/>
    <property type="evidence" value="ECO:0007669"/>
    <property type="project" value="UniProtKB-KW"/>
</dbReference>
<evidence type="ECO:0000313" key="4">
    <source>
        <dbReference type="RefSeq" id="XP_013782356.1"/>
    </source>
</evidence>
<dbReference type="InterPro" id="IPR029026">
    <property type="entry name" value="tRNA_m1G_MTases_N"/>
</dbReference>
<organism evidence="3 4">
    <name type="scientific">Limulus polyphemus</name>
    <name type="common">Atlantic horseshoe crab</name>
    <dbReference type="NCBI Taxonomy" id="6850"/>
    <lineage>
        <taxon>Eukaryota</taxon>
        <taxon>Metazoa</taxon>
        <taxon>Ecdysozoa</taxon>
        <taxon>Arthropoda</taxon>
        <taxon>Chelicerata</taxon>
        <taxon>Merostomata</taxon>
        <taxon>Xiphosura</taxon>
        <taxon>Limulidae</taxon>
        <taxon>Limulus</taxon>
    </lineage>
</organism>
<comment type="similarity">
    <text evidence="1">Belongs to the class IV-like SAM-binding methyltransferase superfamily.</text>
</comment>
<gene>
    <name evidence="4" type="primary">LOC106466609</name>
</gene>
<reference evidence="4" key="1">
    <citation type="submission" date="2025-08" db="UniProtKB">
        <authorList>
            <consortium name="RefSeq"/>
        </authorList>
    </citation>
    <scope>IDENTIFICATION</scope>
    <source>
        <tissue evidence="4">Muscle</tissue>
    </source>
</reference>
<dbReference type="RefSeq" id="XP_013782356.1">
    <property type="nucleotide sequence ID" value="XM_013926902.2"/>
</dbReference>
<feature type="compositionally biased region" description="Basic and acidic residues" evidence="2">
    <location>
        <begin position="66"/>
        <end position="92"/>
    </location>
</feature>
<protein>
    <submittedName>
        <fullName evidence="4">Methyltransferase C9orf114</fullName>
    </submittedName>
</protein>
<proteinExistence type="inferred from homology"/>
<dbReference type="Proteomes" id="UP000694941">
    <property type="component" value="Unplaced"/>
</dbReference>
<sequence length="401" mass="45608">MESHGVDSLNNRDIKNEVACHQSGTLISAKNPYISEKNENNVKDWKQWKKEKKELHKKWKQQRMIQKAEKLKQKEEQMKEKEDKEREENLEKEKVGRDYTVSIALPGSILDNAQSPELRTYLAGQIARAATIFNVDEVIIFDEIGMEKMEVSTEGEFTGVKKKGQANLQMARILQYLECPQYLRKHIFPLHPDLQFAGLLNPLDSPHHLRTKDICPFREGIVVNRPAREGKGSFVYVGQKKDVRVDKLIKPGVRVTVKMELDKMNPKRPKGVAVMPCTPRVEGGLYWGYAVRLACSLAAVFTECPYKEGYDLTVGTSERGMSVDEVTLSPFKHMLVVFGGLNGLEACLDSHESLEIDDPKFLFSYYLNTCPNQGSRTIRTEEAILISLAAIRPKILEVQGR</sequence>
<dbReference type="CDD" id="cd18086">
    <property type="entry name" value="HsC9orf114-like"/>
    <property type="match status" value="1"/>
</dbReference>
<dbReference type="SUPFAM" id="SSF75217">
    <property type="entry name" value="alpha/beta knot"/>
    <property type="match status" value="1"/>
</dbReference>
<evidence type="ECO:0000313" key="3">
    <source>
        <dbReference type="Proteomes" id="UP000694941"/>
    </source>
</evidence>
<keyword evidence="3" id="KW-1185">Reference proteome</keyword>
<keyword evidence="4" id="KW-0489">Methyltransferase</keyword>
<dbReference type="Gene3D" id="3.40.1280.10">
    <property type="match status" value="1"/>
</dbReference>
<name>A0ABM1BHX9_LIMPO</name>
<dbReference type="Pfam" id="PF02598">
    <property type="entry name" value="Methyltrn_RNA_3"/>
    <property type="match status" value="1"/>
</dbReference>
<dbReference type="Gene3D" id="2.40.50.140">
    <property type="entry name" value="Nucleic acid-binding proteins"/>
    <property type="match status" value="1"/>
</dbReference>
<dbReference type="InterPro" id="IPR029028">
    <property type="entry name" value="Alpha/beta_knot_MTases"/>
</dbReference>
<dbReference type="PANTHER" id="PTHR12150:SF13">
    <property type="entry name" value="METHYLTRANSFERASE C9ORF114-RELATED"/>
    <property type="match status" value="1"/>
</dbReference>
<dbReference type="GO" id="GO:0008168">
    <property type="term" value="F:methyltransferase activity"/>
    <property type="evidence" value="ECO:0007669"/>
    <property type="project" value="UniProtKB-KW"/>
</dbReference>
<feature type="region of interest" description="Disordered" evidence="2">
    <location>
        <begin position="63"/>
        <end position="92"/>
    </location>
</feature>
<dbReference type="SUPFAM" id="SSF50249">
    <property type="entry name" value="Nucleic acid-binding proteins"/>
    <property type="match status" value="1"/>
</dbReference>
<dbReference type="InterPro" id="IPR012340">
    <property type="entry name" value="NA-bd_OB-fold"/>
</dbReference>
<keyword evidence="4" id="KW-0808">Transferase</keyword>
<accession>A0ABM1BHX9</accession>